<comment type="pathway">
    <text evidence="1 7">Amino-acid biosynthesis; L-proline biosynthesis; L-glutamate 5-semialdehyde from L-glutamate: step 2/2.</text>
</comment>
<feature type="domain" description="Aldehyde dehydrogenase" evidence="8">
    <location>
        <begin position="7"/>
        <end position="285"/>
    </location>
</feature>
<dbReference type="PATRIC" id="fig|546269.5.peg.192"/>
<dbReference type="EMBL" id="CP002390">
    <property type="protein sequence ID" value="EFE28544.1"/>
    <property type="molecule type" value="Genomic_DNA"/>
</dbReference>
<evidence type="ECO:0000256" key="4">
    <source>
        <dbReference type="ARBA" id="ARBA00022857"/>
    </source>
</evidence>
<dbReference type="InterPro" id="IPR016161">
    <property type="entry name" value="Ald_DH/histidinol_DH"/>
</dbReference>
<evidence type="ECO:0000259" key="8">
    <source>
        <dbReference type="Pfam" id="PF00171"/>
    </source>
</evidence>
<dbReference type="Pfam" id="PF00171">
    <property type="entry name" value="Aldedh"/>
    <property type="match status" value="1"/>
</dbReference>
<protein>
    <recommendedName>
        <fullName evidence="7">Gamma-glutamyl phosphate reductase</fullName>
        <shortName evidence="7">GPR</shortName>
        <ecNumber evidence="7">1.2.1.41</ecNumber>
    </recommendedName>
    <alternativeName>
        <fullName evidence="7">Glutamate-5-semialdehyde dehydrogenase</fullName>
    </alternativeName>
    <alternativeName>
        <fullName evidence="7">Glutamyl-gamma-semialdehyde dehydrogenase</fullName>
        <shortName evidence="7">GSA dehydrogenase</shortName>
    </alternativeName>
</protein>
<dbReference type="EC" id="1.2.1.41" evidence="7"/>
<evidence type="ECO:0000256" key="1">
    <source>
        <dbReference type="ARBA" id="ARBA00004985"/>
    </source>
</evidence>
<dbReference type="RefSeq" id="WP_014261852.1">
    <property type="nucleotide sequence ID" value="NC_016630.1"/>
</dbReference>
<evidence type="ECO:0000313" key="10">
    <source>
        <dbReference type="Proteomes" id="UP000007468"/>
    </source>
</evidence>
<keyword evidence="3 7" id="KW-0641">Proline biosynthesis</keyword>
<dbReference type="GO" id="GO:0050661">
    <property type="term" value="F:NADP binding"/>
    <property type="evidence" value="ECO:0007669"/>
    <property type="project" value="InterPro"/>
</dbReference>
<dbReference type="PANTHER" id="PTHR11063">
    <property type="entry name" value="GLUTAMATE SEMIALDEHYDE DEHYDROGENASE"/>
    <property type="match status" value="1"/>
</dbReference>
<dbReference type="InterPro" id="IPR016163">
    <property type="entry name" value="Ald_DH_C"/>
</dbReference>
<keyword evidence="4 7" id="KW-0521">NADP</keyword>
<accession>D6GSA3</accession>
<evidence type="ECO:0000313" key="9">
    <source>
        <dbReference type="EMBL" id="EFE28544.1"/>
    </source>
</evidence>
<dbReference type="eggNOG" id="COG0014">
    <property type="taxonomic scope" value="Bacteria"/>
</dbReference>
<dbReference type="GO" id="GO:0005737">
    <property type="term" value="C:cytoplasm"/>
    <property type="evidence" value="ECO:0007669"/>
    <property type="project" value="UniProtKB-SubCell"/>
</dbReference>
<evidence type="ECO:0000256" key="6">
    <source>
        <dbReference type="ARBA" id="ARBA00049024"/>
    </source>
</evidence>
<dbReference type="InterPro" id="IPR012134">
    <property type="entry name" value="Glu-5-SA_DH"/>
</dbReference>
<evidence type="ECO:0000256" key="3">
    <source>
        <dbReference type="ARBA" id="ARBA00022650"/>
    </source>
</evidence>
<dbReference type="HAMAP" id="MF_00412">
    <property type="entry name" value="ProA"/>
    <property type="match status" value="1"/>
</dbReference>
<dbReference type="FunFam" id="3.40.309.10:FF:000006">
    <property type="entry name" value="Gamma-glutamyl phosphate reductase"/>
    <property type="match status" value="1"/>
</dbReference>
<dbReference type="NCBIfam" id="TIGR00407">
    <property type="entry name" value="proA"/>
    <property type="match status" value="1"/>
</dbReference>
<evidence type="ECO:0000256" key="2">
    <source>
        <dbReference type="ARBA" id="ARBA00022605"/>
    </source>
</evidence>
<comment type="similarity">
    <text evidence="7">Belongs to the gamma-glutamyl phosphate reductase family.</text>
</comment>
<comment type="catalytic activity">
    <reaction evidence="6 7">
        <text>L-glutamate 5-semialdehyde + phosphate + NADP(+) = L-glutamyl 5-phosphate + NADPH + H(+)</text>
        <dbReference type="Rhea" id="RHEA:19541"/>
        <dbReference type="ChEBI" id="CHEBI:15378"/>
        <dbReference type="ChEBI" id="CHEBI:43474"/>
        <dbReference type="ChEBI" id="CHEBI:57783"/>
        <dbReference type="ChEBI" id="CHEBI:58066"/>
        <dbReference type="ChEBI" id="CHEBI:58274"/>
        <dbReference type="ChEBI" id="CHEBI:58349"/>
        <dbReference type="EC" id="1.2.1.41"/>
    </reaction>
</comment>
<comment type="function">
    <text evidence="7">Catalyzes the NADPH-dependent reduction of L-glutamate 5-phosphate into L-glutamate 5-semialdehyde and phosphate. The product spontaneously undergoes cyclization to form 1-pyrroline-5-carboxylate.</text>
</comment>
<dbReference type="PROSITE" id="PS01223">
    <property type="entry name" value="PROA"/>
    <property type="match status" value="1"/>
</dbReference>
<dbReference type="InterPro" id="IPR015590">
    <property type="entry name" value="Aldehyde_DH_dom"/>
</dbReference>
<proteinExistence type="inferred from homology"/>
<keyword evidence="7" id="KW-0963">Cytoplasm</keyword>
<dbReference type="Gene3D" id="3.40.309.10">
    <property type="entry name" value="Aldehyde Dehydrogenase, Chain A, domain 2"/>
    <property type="match status" value="1"/>
</dbReference>
<dbReference type="InterPro" id="IPR020593">
    <property type="entry name" value="G-glutamylP_reductase_CS"/>
</dbReference>
<organism evidence="9 10">
    <name type="scientific">Filifactor alocis (strain ATCC 35896 / CCUG 47790 / D40 B5)</name>
    <name type="common">Fusobacterium alocis</name>
    <dbReference type="NCBI Taxonomy" id="546269"/>
    <lineage>
        <taxon>Bacteria</taxon>
        <taxon>Bacillati</taxon>
        <taxon>Bacillota</taxon>
        <taxon>Clostridia</taxon>
        <taxon>Peptostreptococcales</taxon>
        <taxon>Filifactoraceae</taxon>
        <taxon>Filifactor</taxon>
    </lineage>
</organism>
<dbReference type="Proteomes" id="UP000007468">
    <property type="component" value="Chromosome"/>
</dbReference>
<keyword evidence="5 7" id="KW-0560">Oxidoreductase</keyword>
<dbReference type="NCBIfam" id="NF001221">
    <property type="entry name" value="PRK00197.1"/>
    <property type="match status" value="1"/>
</dbReference>
<reference evidence="10" key="1">
    <citation type="submission" date="2010-12" db="EMBL/GenBank/DDBJ databases">
        <title>The genome sequence of Filifactor alocis strain ATCC 35896.</title>
        <authorList>
            <consortium name="The Broad Institute Genome Sequencing Platform"/>
            <person name="Ward D."/>
            <person name="Earl A."/>
            <person name="Feldgarden M."/>
            <person name="Young S.K."/>
            <person name="Gargeya S."/>
            <person name="Zeng Q."/>
            <person name="Alvarado L."/>
            <person name="Berlin A."/>
            <person name="Bochicchio J."/>
            <person name="Chapman S.B."/>
            <person name="Chen Z."/>
            <person name="Freedman E."/>
            <person name="Gellesch M."/>
            <person name="Goldberg J."/>
            <person name="Griggs A."/>
            <person name="Gujja S."/>
            <person name="Heilman E."/>
            <person name="Heiman D."/>
            <person name="Howarth C."/>
            <person name="Mehta T."/>
            <person name="Neiman D."/>
            <person name="Pearson M."/>
            <person name="Roberts A."/>
            <person name="Saif S."/>
            <person name="Shea T."/>
            <person name="Shenoy N."/>
            <person name="Sisk P."/>
            <person name="Stolte C."/>
            <person name="Sykes S."/>
            <person name="White J."/>
            <person name="Yandava C."/>
            <person name="Izard J."/>
            <person name="Blanton J.M."/>
            <person name="Baranova O.V."/>
            <person name="Tanner A.C."/>
            <person name="Dewhirst F.E."/>
            <person name="Haas B."/>
            <person name="Nusbaum C."/>
            <person name="Birren B."/>
        </authorList>
    </citation>
    <scope>NUCLEOTIDE SEQUENCE [LARGE SCALE GENOMIC DNA]</scope>
    <source>
        <strain evidence="10">ATCC 35896 / D40 B5</strain>
    </source>
</reference>
<comment type="subcellular location">
    <subcellularLocation>
        <location evidence="7">Cytoplasm</location>
    </subcellularLocation>
</comment>
<dbReference type="InterPro" id="IPR016162">
    <property type="entry name" value="Ald_DH_N"/>
</dbReference>
<dbReference type="STRING" id="546269.HMPREF0389_00460"/>
<dbReference type="GO" id="GO:0004350">
    <property type="term" value="F:glutamate-5-semialdehyde dehydrogenase activity"/>
    <property type="evidence" value="ECO:0007669"/>
    <property type="project" value="UniProtKB-UniRule"/>
</dbReference>
<dbReference type="UniPathway" id="UPA00098">
    <property type="reaction ID" value="UER00360"/>
</dbReference>
<dbReference type="CDD" id="cd07079">
    <property type="entry name" value="ALDH_F18-19_ProA-GPR"/>
    <property type="match status" value="1"/>
</dbReference>
<dbReference type="AlphaFoldDB" id="D6GSA3"/>
<evidence type="ECO:0000256" key="7">
    <source>
        <dbReference type="HAMAP-Rule" id="MF_00412"/>
    </source>
</evidence>
<keyword evidence="10" id="KW-1185">Reference proteome</keyword>
<dbReference type="PANTHER" id="PTHR11063:SF8">
    <property type="entry name" value="DELTA-1-PYRROLINE-5-CARBOXYLATE SYNTHASE"/>
    <property type="match status" value="1"/>
</dbReference>
<dbReference type="Gene3D" id="3.40.605.10">
    <property type="entry name" value="Aldehyde Dehydrogenase, Chain A, domain 1"/>
    <property type="match status" value="1"/>
</dbReference>
<evidence type="ECO:0000256" key="5">
    <source>
        <dbReference type="ARBA" id="ARBA00023002"/>
    </source>
</evidence>
<name>D6GSA3_FILAD</name>
<dbReference type="KEGG" id="faa:HMPREF0389_00460"/>
<gene>
    <name evidence="7 9" type="primary">proA</name>
    <name evidence="9" type="ordered locus">HMPREF0389_00460</name>
</gene>
<dbReference type="SUPFAM" id="SSF53720">
    <property type="entry name" value="ALDH-like"/>
    <property type="match status" value="1"/>
</dbReference>
<dbReference type="PIRSF" id="PIRSF000151">
    <property type="entry name" value="GPR"/>
    <property type="match status" value="1"/>
</dbReference>
<sequence>MNNLITQELKEMAKKARDAFAYLSIIGSEEKNIALKNIVDSLKQNREAILQANHLDVTKMRERGEKEALIERLALDSNKFESICIGILDIIKLNDPVYEVFDVIKRPNGLQIAKMYVPFGVIAMIYESRPNVTVDAAVMALKTSNVVILKGGKEAINTNLELVRAMREGLKKSGFPEDCILFVNRIEREYATQLMKLKGDIDLLIPRGGAGLIRSVVENATVPVIETGTGNCHLYVDAQAKIENALDIAYNAKVQRPGACNAIETILVHRDIAKEFLSKLKDRFYNRVHIKGDNGVKQILPSVEIATEEDFQKEFLDFIVAVKIVDSIDEAITHINLYGTKHSEIIVTEDYSNIIKFQKQVDAAVVYVNASSRFSDGGEFGFGAEIGISTQKFHARGPMGLKEIMTYKYVVIGEGQIR</sequence>
<keyword evidence="2 7" id="KW-0028">Amino-acid biosynthesis</keyword>
<dbReference type="GO" id="GO:0055129">
    <property type="term" value="P:L-proline biosynthetic process"/>
    <property type="evidence" value="ECO:0007669"/>
    <property type="project" value="UniProtKB-UniRule"/>
</dbReference>
<dbReference type="InterPro" id="IPR000965">
    <property type="entry name" value="GPR_dom"/>
</dbReference>